<dbReference type="GO" id="GO:0051539">
    <property type="term" value="F:4 iron, 4 sulfur cluster binding"/>
    <property type="evidence" value="ECO:0007669"/>
    <property type="project" value="UniProtKB-UniRule"/>
</dbReference>
<dbReference type="PANTHER" id="PTHR38839">
    <property type="entry name" value="TRANSCRIPTIONAL REGULATOR WHID-RELATED"/>
    <property type="match status" value="1"/>
</dbReference>
<dbReference type="Proteomes" id="UP000313849">
    <property type="component" value="Unassembled WGS sequence"/>
</dbReference>
<dbReference type="Pfam" id="PF02467">
    <property type="entry name" value="Whib"/>
    <property type="match status" value="1"/>
</dbReference>
<name>A0A5C5BEI8_9MICO</name>
<dbReference type="PANTHER" id="PTHR38839:SF2">
    <property type="entry name" value="TRANSCRIPTIONAL REGULATOR WHIB7-RELATED"/>
    <property type="match status" value="1"/>
</dbReference>
<comment type="PTM">
    <text evidence="11">The Fe-S cluster can be nitrosylated by nitric oxide (NO).</text>
</comment>
<keyword evidence="7 11" id="KW-0805">Transcription regulation</keyword>
<keyword evidence="8 11" id="KW-0238">DNA-binding</keyword>
<keyword evidence="11" id="KW-0963">Cytoplasm</keyword>
<dbReference type="InterPro" id="IPR034768">
    <property type="entry name" value="4FE4S_WBL"/>
</dbReference>
<dbReference type="EMBL" id="VENP01000012">
    <property type="protein sequence ID" value="TNU75998.1"/>
    <property type="molecule type" value="Genomic_DNA"/>
</dbReference>
<feature type="binding site" evidence="11">
    <location>
        <position position="86"/>
    </location>
    <ligand>
        <name>[4Fe-4S] cluster</name>
        <dbReference type="ChEBI" id="CHEBI:49883"/>
    </ligand>
</feature>
<dbReference type="OrthoDB" id="5244115at2"/>
<keyword evidence="3 11" id="KW-0004">4Fe-4S</keyword>
<evidence type="ECO:0000256" key="9">
    <source>
        <dbReference type="ARBA" id="ARBA00023157"/>
    </source>
</evidence>
<keyword evidence="15" id="KW-1185">Reference proteome</keyword>
<evidence type="ECO:0000256" key="1">
    <source>
        <dbReference type="ARBA" id="ARBA00004496"/>
    </source>
</evidence>
<organism evidence="14 15">
    <name type="scientific">Miniimonas arenae</name>
    <dbReference type="NCBI Taxonomy" id="676201"/>
    <lineage>
        <taxon>Bacteria</taxon>
        <taxon>Bacillati</taxon>
        <taxon>Actinomycetota</taxon>
        <taxon>Actinomycetes</taxon>
        <taxon>Micrococcales</taxon>
        <taxon>Beutenbergiaceae</taxon>
        <taxon>Miniimonas</taxon>
    </lineage>
</organism>
<evidence type="ECO:0000256" key="3">
    <source>
        <dbReference type="ARBA" id="ARBA00022485"/>
    </source>
</evidence>
<evidence type="ECO:0000256" key="8">
    <source>
        <dbReference type="ARBA" id="ARBA00023125"/>
    </source>
</evidence>
<dbReference type="InterPro" id="IPR003482">
    <property type="entry name" value="Whib"/>
</dbReference>
<comment type="function">
    <text evidence="11">Acts as a transcriptional regulator. Probably redox-responsive. The apo- but not holo-form probably binds DNA.</text>
</comment>
<protein>
    <recommendedName>
        <fullName evidence="11">Transcriptional regulator WhiB</fullName>
    </recommendedName>
</protein>
<sequence length="134" mass="14607">MSSTYAIDGAPTTDLSIGRHSYPLHRDETGDPLVPTDPTPSTPTLSDVLGVELPQVDAELPCQVSATLDLWFAERGDDVERAKAMCRECPLRAECLDGAIRRHEPWGVWGGEVFVDGVVVARKRGRGRPRKIAA</sequence>
<accession>A0A5C5BEI8</accession>
<dbReference type="GO" id="GO:0003677">
    <property type="term" value="F:DNA binding"/>
    <property type="evidence" value="ECO:0007669"/>
    <property type="project" value="UniProtKB-UniRule"/>
</dbReference>
<evidence type="ECO:0000256" key="2">
    <source>
        <dbReference type="ARBA" id="ARBA00006597"/>
    </source>
</evidence>
<keyword evidence="4 11" id="KW-0479">Metal-binding</keyword>
<keyword evidence="9 11" id="KW-1015">Disulfide bond</keyword>
<comment type="similarity">
    <text evidence="2 11">Belongs to the WhiB family.</text>
</comment>
<feature type="region of interest" description="Disordered" evidence="12">
    <location>
        <begin position="1"/>
        <end position="41"/>
    </location>
</feature>
<evidence type="ECO:0000256" key="6">
    <source>
        <dbReference type="ARBA" id="ARBA00023014"/>
    </source>
</evidence>
<keyword evidence="6 11" id="KW-0411">Iron-sulfur</keyword>
<dbReference type="PROSITE" id="PS51674">
    <property type="entry name" value="4FE4S_WBL"/>
    <property type="match status" value="1"/>
</dbReference>
<comment type="subcellular location">
    <subcellularLocation>
        <location evidence="1 11">Cytoplasm</location>
    </subcellularLocation>
</comment>
<evidence type="ECO:0000256" key="10">
    <source>
        <dbReference type="ARBA" id="ARBA00023163"/>
    </source>
</evidence>
<feature type="binding site" evidence="11">
    <location>
        <position position="95"/>
    </location>
    <ligand>
        <name>[4Fe-4S] cluster</name>
        <dbReference type="ChEBI" id="CHEBI:49883"/>
    </ligand>
</feature>
<feature type="binding site" evidence="11">
    <location>
        <position position="89"/>
    </location>
    <ligand>
        <name>[4Fe-4S] cluster</name>
        <dbReference type="ChEBI" id="CHEBI:49883"/>
    </ligand>
</feature>
<evidence type="ECO:0000259" key="13">
    <source>
        <dbReference type="PROSITE" id="PS51674"/>
    </source>
</evidence>
<evidence type="ECO:0000256" key="5">
    <source>
        <dbReference type="ARBA" id="ARBA00023004"/>
    </source>
</evidence>
<dbReference type="GO" id="GO:0035731">
    <property type="term" value="F:dinitrosyl-iron complex binding"/>
    <property type="evidence" value="ECO:0007669"/>
    <property type="project" value="UniProtKB-UniRule"/>
</dbReference>
<evidence type="ECO:0000256" key="7">
    <source>
        <dbReference type="ARBA" id="ARBA00023015"/>
    </source>
</evidence>
<dbReference type="HAMAP" id="MF_01479">
    <property type="entry name" value="WhiB"/>
    <property type="match status" value="1"/>
</dbReference>
<comment type="PTM">
    <text evidence="11">Upon Fe-S cluster removal intramolecular disulfide bonds are formed.</text>
</comment>
<evidence type="ECO:0000313" key="15">
    <source>
        <dbReference type="Proteomes" id="UP000313849"/>
    </source>
</evidence>
<feature type="binding site" evidence="11">
    <location>
        <position position="62"/>
    </location>
    <ligand>
        <name>[4Fe-4S] cluster</name>
        <dbReference type="ChEBI" id="CHEBI:49883"/>
    </ligand>
</feature>
<evidence type="ECO:0000256" key="4">
    <source>
        <dbReference type="ARBA" id="ARBA00022723"/>
    </source>
</evidence>
<dbReference type="GO" id="GO:0045892">
    <property type="term" value="P:negative regulation of DNA-templated transcription"/>
    <property type="evidence" value="ECO:0007669"/>
    <property type="project" value="TreeGrafter"/>
</dbReference>
<evidence type="ECO:0000256" key="11">
    <source>
        <dbReference type="HAMAP-Rule" id="MF_01479"/>
    </source>
</evidence>
<gene>
    <name evidence="11" type="primary">whiB</name>
    <name evidence="14" type="ORF">FH969_04885</name>
</gene>
<dbReference type="GO" id="GO:0046872">
    <property type="term" value="F:metal ion binding"/>
    <property type="evidence" value="ECO:0007669"/>
    <property type="project" value="UniProtKB-KW"/>
</dbReference>
<proteinExistence type="inferred from homology"/>
<dbReference type="RefSeq" id="WP_139986338.1">
    <property type="nucleotide sequence ID" value="NZ_VENP01000012.1"/>
</dbReference>
<comment type="cofactor">
    <cofactor evidence="11">
        <name>[4Fe-4S] cluster</name>
        <dbReference type="ChEBI" id="CHEBI:49883"/>
    </cofactor>
    <text evidence="11">Binds 1 [4Fe-4S] cluster per subunit. Following nitrosylation of the [4Fe-4S] cluster binds 1 [4Fe-8(NO)] cluster per subunit.</text>
</comment>
<feature type="domain" description="4Fe-4S Wbl-type" evidence="13">
    <location>
        <begin position="61"/>
        <end position="119"/>
    </location>
</feature>
<keyword evidence="10 11" id="KW-0804">Transcription</keyword>
<dbReference type="AlphaFoldDB" id="A0A5C5BEI8"/>
<evidence type="ECO:0000256" key="12">
    <source>
        <dbReference type="SAM" id="MobiDB-lite"/>
    </source>
</evidence>
<comment type="caution">
    <text evidence="14">The sequence shown here is derived from an EMBL/GenBank/DDBJ whole genome shotgun (WGS) entry which is preliminary data.</text>
</comment>
<dbReference type="GO" id="GO:0047134">
    <property type="term" value="F:protein-disulfide reductase [NAD(P)H] activity"/>
    <property type="evidence" value="ECO:0007669"/>
    <property type="project" value="TreeGrafter"/>
</dbReference>
<keyword evidence="5 11" id="KW-0408">Iron</keyword>
<dbReference type="GO" id="GO:0045454">
    <property type="term" value="P:cell redox homeostasis"/>
    <property type="evidence" value="ECO:0007669"/>
    <property type="project" value="TreeGrafter"/>
</dbReference>
<dbReference type="GO" id="GO:0005737">
    <property type="term" value="C:cytoplasm"/>
    <property type="evidence" value="ECO:0007669"/>
    <property type="project" value="UniProtKB-SubCell"/>
</dbReference>
<evidence type="ECO:0000313" key="14">
    <source>
        <dbReference type="EMBL" id="TNU75998.1"/>
    </source>
</evidence>
<reference evidence="14 15" key="1">
    <citation type="submission" date="2019-06" db="EMBL/GenBank/DDBJ databases">
        <title>Draft genome sequence of Miniimonas arenae KCTC 19750T isolated from sea sand.</title>
        <authorList>
            <person name="Park S.-J."/>
        </authorList>
    </citation>
    <scope>NUCLEOTIDE SEQUENCE [LARGE SCALE GENOMIC DNA]</scope>
    <source>
        <strain evidence="14 15">KCTC 19750</strain>
    </source>
</reference>